<keyword evidence="1" id="KW-1133">Transmembrane helix</keyword>
<feature type="transmembrane region" description="Helical" evidence="1">
    <location>
        <begin position="6"/>
        <end position="27"/>
    </location>
</feature>
<keyword evidence="1" id="KW-0812">Transmembrane</keyword>
<reference evidence="2 3" key="1">
    <citation type="submission" date="2016-03" db="EMBL/GenBank/DDBJ databases">
        <authorList>
            <person name="Green D.E."/>
            <person name="Kennedy B.V."/>
            <person name="Kocak B.Z."/>
            <person name="Moretti M.L."/>
            <person name="Onelangsy F.L."/>
            <person name="Mezghani N.A."/>
            <person name="Thompson P.K."/>
            <person name="Ulbrich M.C."/>
            <person name="Furbee E.C."/>
            <person name="Grubb S.R."/>
            <person name="Warner M.H."/>
            <person name="Montgomery M.T."/>
            <person name="Garlena R.A."/>
            <person name="Russell D.A."/>
            <person name="Pope W.H."/>
            <person name="Jacobs-Sera D."/>
            <person name="Hendrix R.W."/>
            <person name="Hatfull G.F."/>
        </authorList>
    </citation>
    <scope>NUCLEOTIDE SEQUENCE [LARGE SCALE GENOMIC DNA]</scope>
</reference>
<accession>A0A142KBF1</accession>
<dbReference type="KEGG" id="vg:40079195"/>
<dbReference type="GeneID" id="40079195"/>
<evidence type="ECO:0000313" key="3">
    <source>
        <dbReference type="Proteomes" id="UP000223856"/>
    </source>
</evidence>
<gene>
    <name evidence="2" type="primary">41</name>
    <name evidence="2" type="ORF">SEA_KATYUSHA_41</name>
</gene>
<proteinExistence type="predicted"/>
<sequence length="37" mass="4276">MSWSLVFQILIIMAGACFVVDTVLDSVRKFKDKEKKE</sequence>
<protein>
    <submittedName>
        <fullName evidence="2">Uncharacterized protein</fullName>
    </submittedName>
</protein>
<keyword evidence="3" id="KW-1185">Reference proteome</keyword>
<dbReference type="Proteomes" id="UP000223856">
    <property type="component" value="Segment"/>
</dbReference>
<organism evidence="2 3">
    <name type="scientific">Gordonia phage Katyusha</name>
    <dbReference type="NCBI Taxonomy" id="1821555"/>
    <lineage>
        <taxon>Viruses</taxon>
        <taxon>Duplodnaviria</taxon>
        <taxon>Heunggongvirae</taxon>
        <taxon>Uroviricota</taxon>
        <taxon>Caudoviricetes</taxon>
        <taxon>Demosthenesvirus</taxon>
        <taxon>Demosthenesvirus katyusha</taxon>
    </lineage>
</organism>
<evidence type="ECO:0000256" key="1">
    <source>
        <dbReference type="SAM" id="Phobius"/>
    </source>
</evidence>
<dbReference type="EMBL" id="KU963258">
    <property type="protein sequence ID" value="AMS03434.1"/>
    <property type="molecule type" value="Genomic_DNA"/>
</dbReference>
<evidence type="ECO:0000313" key="2">
    <source>
        <dbReference type="EMBL" id="AMS03434.1"/>
    </source>
</evidence>
<name>A0A142KBF1_9CAUD</name>
<keyword evidence="1" id="KW-0472">Membrane</keyword>
<dbReference type="RefSeq" id="YP_009603315.1">
    <property type="nucleotide sequence ID" value="NC_041950.1"/>
</dbReference>